<evidence type="ECO:0000256" key="1">
    <source>
        <dbReference type="SAM" id="SignalP"/>
    </source>
</evidence>
<reference evidence="2" key="1">
    <citation type="submission" date="2019-03" db="EMBL/GenBank/DDBJ databases">
        <title>Improved annotation for the trematode Fasciola hepatica.</title>
        <authorList>
            <person name="Choi Y.-J."/>
            <person name="Martin J."/>
            <person name="Mitreva M."/>
        </authorList>
    </citation>
    <scope>NUCLEOTIDE SEQUENCE [LARGE SCALE GENOMIC DNA]</scope>
</reference>
<evidence type="ECO:0000313" key="2">
    <source>
        <dbReference type="EMBL" id="THD19841.1"/>
    </source>
</evidence>
<keyword evidence="1" id="KW-0732">Signal</keyword>
<organism evidence="2 3">
    <name type="scientific">Fasciola hepatica</name>
    <name type="common">Liver fluke</name>
    <dbReference type="NCBI Taxonomy" id="6192"/>
    <lineage>
        <taxon>Eukaryota</taxon>
        <taxon>Metazoa</taxon>
        <taxon>Spiralia</taxon>
        <taxon>Lophotrochozoa</taxon>
        <taxon>Platyhelminthes</taxon>
        <taxon>Trematoda</taxon>
        <taxon>Digenea</taxon>
        <taxon>Plagiorchiida</taxon>
        <taxon>Echinostomata</taxon>
        <taxon>Echinostomatoidea</taxon>
        <taxon>Fasciolidae</taxon>
        <taxon>Fasciola</taxon>
    </lineage>
</organism>
<feature type="chain" id="PRO_5020029759" evidence="1">
    <location>
        <begin position="27"/>
        <end position="176"/>
    </location>
</feature>
<proteinExistence type="predicted"/>
<dbReference type="Proteomes" id="UP000230066">
    <property type="component" value="Unassembled WGS sequence"/>
</dbReference>
<evidence type="ECO:0000313" key="3">
    <source>
        <dbReference type="Proteomes" id="UP000230066"/>
    </source>
</evidence>
<gene>
    <name evidence="2" type="ORF">D915_009487</name>
</gene>
<keyword evidence="3" id="KW-1185">Reference proteome</keyword>
<accession>A0A4E0R346</accession>
<dbReference type="AlphaFoldDB" id="A0A4E0R346"/>
<comment type="caution">
    <text evidence="2">The sequence shown here is derived from an EMBL/GenBank/DDBJ whole genome shotgun (WGS) entry which is preliminary data.</text>
</comment>
<feature type="signal peptide" evidence="1">
    <location>
        <begin position="1"/>
        <end position="26"/>
    </location>
</feature>
<name>A0A4E0R346_FASHE</name>
<protein>
    <submittedName>
        <fullName evidence="2">Uncharacterized protein</fullName>
    </submittedName>
</protein>
<sequence>MIYQTARVRVYLLFSYLLLITSKCERTKEFSEIESKLVACNDEVLRGGGLTCIVKLFPDAFEKADSMALDWIWEHNVPVDLSGLTCIGKLFPDAFEKADSMALDWIWEHNVPVDLRSTTELSPVHYVLVNNEELTLYTNNKTAHDIINALMNFKTSAAALFRFVFSRETGQSIRRR</sequence>
<dbReference type="EMBL" id="JXXN02005525">
    <property type="protein sequence ID" value="THD19841.1"/>
    <property type="molecule type" value="Genomic_DNA"/>
</dbReference>